<dbReference type="SMART" id="SM00304">
    <property type="entry name" value="HAMP"/>
    <property type="match status" value="1"/>
</dbReference>
<dbReference type="Pfam" id="PF00512">
    <property type="entry name" value="HisKA"/>
    <property type="match status" value="1"/>
</dbReference>
<dbReference type="Pfam" id="PF02518">
    <property type="entry name" value="HATPase_c"/>
    <property type="match status" value="1"/>
</dbReference>
<dbReference type="AlphaFoldDB" id="A0A229SSL6"/>
<protein>
    <recommendedName>
        <fullName evidence="3">histidine kinase</fullName>
        <ecNumber evidence="3">2.7.13.3</ecNumber>
    </recommendedName>
</protein>
<comment type="subcellular location">
    <subcellularLocation>
        <location evidence="2">Cell membrane</location>
    </subcellularLocation>
</comment>
<dbReference type="PANTHER" id="PTHR43711:SF1">
    <property type="entry name" value="HISTIDINE KINASE 1"/>
    <property type="match status" value="1"/>
</dbReference>
<feature type="domain" description="Histidine kinase" evidence="11">
    <location>
        <begin position="371"/>
        <end position="578"/>
    </location>
</feature>
<dbReference type="CDD" id="cd00075">
    <property type="entry name" value="HATPase"/>
    <property type="match status" value="1"/>
</dbReference>
<dbReference type="CDD" id="cd06225">
    <property type="entry name" value="HAMP"/>
    <property type="match status" value="1"/>
</dbReference>
<comment type="caution">
    <text evidence="13">The sequence shown here is derived from an EMBL/GenBank/DDBJ whole genome shotgun (WGS) entry which is preliminary data.</text>
</comment>
<evidence type="ECO:0000256" key="7">
    <source>
        <dbReference type="ARBA" id="ARBA00022777"/>
    </source>
</evidence>
<evidence type="ECO:0000256" key="9">
    <source>
        <dbReference type="ARBA" id="ARBA00023012"/>
    </source>
</evidence>
<dbReference type="Gene3D" id="6.10.340.10">
    <property type="match status" value="1"/>
</dbReference>
<evidence type="ECO:0000256" key="8">
    <source>
        <dbReference type="ARBA" id="ARBA00022989"/>
    </source>
</evidence>
<dbReference type="OrthoDB" id="9757990at2"/>
<dbReference type="GO" id="GO:0005886">
    <property type="term" value="C:plasma membrane"/>
    <property type="evidence" value="ECO:0007669"/>
    <property type="project" value="UniProtKB-SubCell"/>
</dbReference>
<evidence type="ECO:0000256" key="10">
    <source>
        <dbReference type="SAM" id="Phobius"/>
    </source>
</evidence>
<dbReference type="EC" id="2.7.13.3" evidence="3"/>
<dbReference type="InterPro" id="IPR003661">
    <property type="entry name" value="HisK_dim/P_dom"/>
</dbReference>
<keyword evidence="8 10" id="KW-1133">Transmembrane helix</keyword>
<name>A0A229SSL6_9PSEU</name>
<dbReference type="Gene3D" id="1.10.287.130">
    <property type="match status" value="1"/>
</dbReference>
<dbReference type="InterPro" id="IPR036097">
    <property type="entry name" value="HisK_dim/P_sf"/>
</dbReference>
<dbReference type="SUPFAM" id="SSF158472">
    <property type="entry name" value="HAMP domain-like"/>
    <property type="match status" value="1"/>
</dbReference>
<dbReference type="InterPro" id="IPR004358">
    <property type="entry name" value="Sig_transdc_His_kin-like_C"/>
</dbReference>
<dbReference type="FunFam" id="3.30.565.10:FF:000006">
    <property type="entry name" value="Sensor histidine kinase WalK"/>
    <property type="match status" value="1"/>
</dbReference>
<keyword evidence="9" id="KW-0902">Two-component regulatory system</keyword>
<evidence type="ECO:0000256" key="5">
    <source>
        <dbReference type="ARBA" id="ARBA00022679"/>
    </source>
</evidence>
<dbReference type="InterPro" id="IPR036890">
    <property type="entry name" value="HATPase_C_sf"/>
</dbReference>
<evidence type="ECO:0000256" key="2">
    <source>
        <dbReference type="ARBA" id="ARBA00004236"/>
    </source>
</evidence>
<keyword evidence="14" id="KW-1185">Reference proteome</keyword>
<dbReference type="PRINTS" id="PR00344">
    <property type="entry name" value="BCTRLSENSOR"/>
</dbReference>
<dbReference type="Pfam" id="PF00672">
    <property type="entry name" value="HAMP"/>
    <property type="match status" value="1"/>
</dbReference>
<dbReference type="InterPro" id="IPR003660">
    <property type="entry name" value="HAMP_dom"/>
</dbReference>
<dbReference type="GO" id="GO:0000155">
    <property type="term" value="F:phosphorelay sensor kinase activity"/>
    <property type="evidence" value="ECO:0007669"/>
    <property type="project" value="InterPro"/>
</dbReference>
<dbReference type="SUPFAM" id="SSF55874">
    <property type="entry name" value="ATPase domain of HSP90 chaperone/DNA topoisomerase II/histidine kinase"/>
    <property type="match status" value="1"/>
</dbReference>
<dbReference type="PANTHER" id="PTHR43711">
    <property type="entry name" value="TWO-COMPONENT HISTIDINE KINASE"/>
    <property type="match status" value="1"/>
</dbReference>
<keyword evidence="4" id="KW-0597">Phosphoprotein</keyword>
<comment type="catalytic activity">
    <reaction evidence="1">
        <text>ATP + protein L-histidine = ADP + protein N-phospho-L-histidine.</text>
        <dbReference type="EC" id="2.7.13.3"/>
    </reaction>
</comment>
<keyword evidence="5" id="KW-0808">Transferase</keyword>
<feature type="transmembrane region" description="Helical" evidence="10">
    <location>
        <begin position="15"/>
        <end position="35"/>
    </location>
</feature>
<evidence type="ECO:0000259" key="12">
    <source>
        <dbReference type="PROSITE" id="PS50885"/>
    </source>
</evidence>
<dbReference type="InterPro" id="IPR003594">
    <property type="entry name" value="HATPase_dom"/>
</dbReference>
<feature type="domain" description="HAMP" evidence="12">
    <location>
        <begin position="311"/>
        <end position="363"/>
    </location>
</feature>
<reference evidence="14" key="1">
    <citation type="submission" date="2017-07" db="EMBL/GenBank/DDBJ databases">
        <title>Comparative genome mining reveals phylogenetic distribution patterns of secondary metabolites in Amycolatopsis.</title>
        <authorList>
            <person name="Adamek M."/>
            <person name="Alanjary M."/>
            <person name="Sales-Ortells H."/>
            <person name="Goodfellow M."/>
            <person name="Bull A.T."/>
            <person name="Kalinowski J."/>
            <person name="Ziemert N."/>
        </authorList>
    </citation>
    <scope>NUCLEOTIDE SEQUENCE [LARGE SCALE GENOMIC DNA]</scope>
    <source>
        <strain evidence="14">H5</strain>
    </source>
</reference>
<dbReference type="SUPFAM" id="SSF47384">
    <property type="entry name" value="Homodimeric domain of signal transducing histidine kinase"/>
    <property type="match status" value="1"/>
</dbReference>
<dbReference type="Gene3D" id="3.30.565.10">
    <property type="entry name" value="Histidine kinase-like ATPase, C-terminal domain"/>
    <property type="match status" value="1"/>
</dbReference>
<organism evidence="13 14">
    <name type="scientific">Amycolatopsis vastitatis</name>
    <dbReference type="NCBI Taxonomy" id="1905142"/>
    <lineage>
        <taxon>Bacteria</taxon>
        <taxon>Bacillati</taxon>
        <taxon>Actinomycetota</taxon>
        <taxon>Actinomycetes</taxon>
        <taxon>Pseudonocardiales</taxon>
        <taxon>Pseudonocardiaceae</taxon>
        <taxon>Amycolatopsis</taxon>
    </lineage>
</organism>
<keyword evidence="7 13" id="KW-0418">Kinase</keyword>
<gene>
    <name evidence="13" type="ORF">CF165_36945</name>
</gene>
<sequence length="579" mass="60984">MPVTEPRRRGLRLRLLAGTTLVAVCSIGATAWLSVQSTTGTLRAAQGQNQASVARIYDGVLGYGATHPSWTGVAPVLAELSRQTGLRIGLTTGNRVPIAGAFGPDDPPLPAQPSAVADPLAVDVTLAPKTPDDRIDPRAVGPFRLLPEERDAVRAAVEKQGACLTADGLPAEIAVSESGRSYLRAAQGSRCPADAAGLTVTEKRALQILDDYLGKCLRDRGKRPYGVVLTPDGGFQPADAGTDRQVFFDCLGVSRRILLTSYVAPAALLFVSAPPDAPTVVGLPAAGAVRIFAAALVILVLTVGVSILLAGRVLRPLRVLTAATQRMRAGDSAARAEVSARWEIAELAEAFNQMSEHLARTEKQRKDLVSDVSHELRTPLGTIRGWLVAAQDGVADLDPALVESLLEETLVLQQLVDDLQELASADAGEFRLQPEPVDAGELLRQIAAAHPRDLVVETSGVLQLTADPVRLRQAVGNLVVNAIAHTPPDGRIVLRGLRAGDEVVLQVSDTGSGIAPEDLPHVFDRFWRADRSRSRATGGRGLGLAIVKHLVEAHGGTVTVTSAVGAGTTFTIRLPGEGT</sequence>
<proteinExistence type="predicted"/>
<evidence type="ECO:0000259" key="11">
    <source>
        <dbReference type="PROSITE" id="PS50109"/>
    </source>
</evidence>
<evidence type="ECO:0000256" key="4">
    <source>
        <dbReference type="ARBA" id="ARBA00022553"/>
    </source>
</evidence>
<dbReference type="PROSITE" id="PS50109">
    <property type="entry name" value="HIS_KIN"/>
    <property type="match status" value="1"/>
</dbReference>
<keyword evidence="10" id="KW-0472">Membrane</keyword>
<evidence type="ECO:0000256" key="1">
    <source>
        <dbReference type="ARBA" id="ARBA00000085"/>
    </source>
</evidence>
<dbReference type="CDD" id="cd00082">
    <property type="entry name" value="HisKA"/>
    <property type="match status" value="1"/>
</dbReference>
<dbReference type="PROSITE" id="PS50885">
    <property type="entry name" value="HAMP"/>
    <property type="match status" value="1"/>
</dbReference>
<dbReference type="SMART" id="SM00388">
    <property type="entry name" value="HisKA"/>
    <property type="match status" value="1"/>
</dbReference>
<dbReference type="Proteomes" id="UP000215199">
    <property type="component" value="Unassembled WGS sequence"/>
</dbReference>
<dbReference type="EMBL" id="NMUL01000043">
    <property type="protein sequence ID" value="OXM61938.1"/>
    <property type="molecule type" value="Genomic_DNA"/>
</dbReference>
<dbReference type="SMART" id="SM00387">
    <property type="entry name" value="HATPase_c"/>
    <property type="match status" value="1"/>
</dbReference>
<evidence type="ECO:0000313" key="13">
    <source>
        <dbReference type="EMBL" id="OXM61938.1"/>
    </source>
</evidence>
<feature type="transmembrane region" description="Helical" evidence="10">
    <location>
        <begin position="287"/>
        <end position="310"/>
    </location>
</feature>
<keyword evidence="6 10" id="KW-0812">Transmembrane</keyword>
<evidence type="ECO:0000313" key="14">
    <source>
        <dbReference type="Proteomes" id="UP000215199"/>
    </source>
</evidence>
<dbReference type="InterPro" id="IPR050736">
    <property type="entry name" value="Sensor_HK_Regulatory"/>
</dbReference>
<evidence type="ECO:0000256" key="6">
    <source>
        <dbReference type="ARBA" id="ARBA00022692"/>
    </source>
</evidence>
<dbReference type="InterPro" id="IPR005467">
    <property type="entry name" value="His_kinase_dom"/>
</dbReference>
<evidence type="ECO:0000256" key="3">
    <source>
        <dbReference type="ARBA" id="ARBA00012438"/>
    </source>
</evidence>
<accession>A0A229SSL6</accession>